<evidence type="ECO:0000256" key="14">
    <source>
        <dbReference type="ARBA" id="ARBA00023180"/>
    </source>
</evidence>
<evidence type="ECO:0000256" key="3">
    <source>
        <dbReference type="ARBA" id="ARBA00022553"/>
    </source>
</evidence>
<dbReference type="Proteomes" id="UP001107558">
    <property type="component" value="Chromosome 2"/>
</dbReference>
<dbReference type="PROSITE" id="PS00109">
    <property type="entry name" value="PROTEIN_KINASE_TYR"/>
    <property type="match status" value="1"/>
</dbReference>
<dbReference type="InterPro" id="IPR001245">
    <property type="entry name" value="Ser-Thr/Tyr_kinase_cat_dom"/>
</dbReference>
<dbReference type="InterPro" id="IPR038677">
    <property type="entry name" value="WIF_sf"/>
</dbReference>
<evidence type="ECO:0000256" key="2">
    <source>
        <dbReference type="ARBA" id="ARBA00011902"/>
    </source>
</evidence>
<dbReference type="Gene3D" id="1.10.510.10">
    <property type="entry name" value="Transferase(Phosphotransferase) domain 1"/>
    <property type="match status" value="1"/>
</dbReference>
<dbReference type="PROSITE" id="PS50011">
    <property type="entry name" value="PROTEIN_KINASE_DOM"/>
    <property type="match status" value="1"/>
</dbReference>
<protein>
    <recommendedName>
        <fullName evidence="2">receptor protein-tyrosine kinase</fullName>
        <ecNumber evidence="2">2.7.10.1</ecNumber>
    </recommendedName>
</protein>
<comment type="subcellular location">
    <subcellularLocation>
        <location evidence="1">Cell membrane</location>
        <topology evidence="1">Single-pass membrane protein</topology>
    </subcellularLocation>
</comment>
<evidence type="ECO:0000256" key="8">
    <source>
        <dbReference type="ARBA" id="ARBA00022777"/>
    </source>
</evidence>
<evidence type="ECO:0000256" key="12">
    <source>
        <dbReference type="ARBA" id="ARBA00023137"/>
    </source>
</evidence>
<feature type="domain" description="Protein kinase" evidence="16">
    <location>
        <begin position="244"/>
        <end position="503"/>
    </location>
</feature>
<keyword evidence="13" id="KW-0675">Receptor</keyword>
<evidence type="ECO:0000313" key="19">
    <source>
        <dbReference type="Proteomes" id="UP001107558"/>
    </source>
</evidence>
<evidence type="ECO:0000256" key="15">
    <source>
        <dbReference type="SAM" id="Phobius"/>
    </source>
</evidence>
<evidence type="ECO:0000313" key="18">
    <source>
        <dbReference type="EMBL" id="KAG5674793.1"/>
    </source>
</evidence>
<dbReference type="Gene3D" id="3.30.200.20">
    <property type="entry name" value="Phosphorylase Kinase, domain 1"/>
    <property type="match status" value="1"/>
</dbReference>
<reference evidence="18" key="1">
    <citation type="submission" date="2021-03" db="EMBL/GenBank/DDBJ databases">
        <title>Chromosome level genome of the anhydrobiotic midge Polypedilum vanderplanki.</title>
        <authorList>
            <person name="Yoshida Y."/>
            <person name="Kikawada T."/>
            <person name="Gusev O."/>
        </authorList>
    </citation>
    <scope>NUCLEOTIDE SEQUENCE</scope>
    <source>
        <strain evidence="18">NIAS01</strain>
        <tissue evidence="18">Whole body or cell culture</tissue>
    </source>
</reference>
<evidence type="ECO:0000259" key="17">
    <source>
        <dbReference type="PROSITE" id="PS50814"/>
    </source>
</evidence>
<keyword evidence="8" id="KW-0418">Kinase</keyword>
<feature type="transmembrane region" description="Helical" evidence="15">
    <location>
        <begin position="149"/>
        <end position="174"/>
    </location>
</feature>
<keyword evidence="10 15" id="KW-1133">Transmembrane helix</keyword>
<keyword evidence="3" id="KW-0597">Phosphoprotein</keyword>
<keyword evidence="6" id="KW-0732">Signal</keyword>
<dbReference type="InterPro" id="IPR050122">
    <property type="entry name" value="RTK"/>
</dbReference>
<keyword evidence="5 15" id="KW-0812">Transmembrane</keyword>
<keyword evidence="11 15" id="KW-0472">Membrane</keyword>
<dbReference type="GO" id="GO:0043235">
    <property type="term" value="C:receptor complex"/>
    <property type="evidence" value="ECO:0007669"/>
    <property type="project" value="TreeGrafter"/>
</dbReference>
<keyword evidence="4" id="KW-0808">Transferase</keyword>
<dbReference type="EC" id="2.7.10.1" evidence="2"/>
<evidence type="ECO:0000256" key="5">
    <source>
        <dbReference type="ARBA" id="ARBA00022692"/>
    </source>
</evidence>
<organism evidence="18 19">
    <name type="scientific">Polypedilum vanderplanki</name>
    <name type="common">Sleeping chironomid midge</name>
    <dbReference type="NCBI Taxonomy" id="319348"/>
    <lineage>
        <taxon>Eukaryota</taxon>
        <taxon>Metazoa</taxon>
        <taxon>Ecdysozoa</taxon>
        <taxon>Arthropoda</taxon>
        <taxon>Hexapoda</taxon>
        <taxon>Insecta</taxon>
        <taxon>Pterygota</taxon>
        <taxon>Neoptera</taxon>
        <taxon>Endopterygota</taxon>
        <taxon>Diptera</taxon>
        <taxon>Nematocera</taxon>
        <taxon>Chironomoidea</taxon>
        <taxon>Chironomidae</taxon>
        <taxon>Chironominae</taxon>
        <taxon>Polypedilum</taxon>
        <taxon>Polypedilum</taxon>
    </lineage>
</organism>
<proteinExistence type="predicted"/>
<keyword evidence="9" id="KW-0067">ATP-binding</keyword>
<keyword evidence="12" id="KW-0829">Tyrosine-protein kinase</keyword>
<evidence type="ECO:0000256" key="10">
    <source>
        <dbReference type="ARBA" id="ARBA00022989"/>
    </source>
</evidence>
<dbReference type="AlphaFoldDB" id="A0A9J6BXV4"/>
<evidence type="ECO:0000256" key="4">
    <source>
        <dbReference type="ARBA" id="ARBA00022679"/>
    </source>
</evidence>
<evidence type="ECO:0000256" key="6">
    <source>
        <dbReference type="ARBA" id="ARBA00022729"/>
    </source>
</evidence>
<dbReference type="PROSITE" id="PS50814">
    <property type="entry name" value="WIF"/>
    <property type="match status" value="1"/>
</dbReference>
<dbReference type="Pfam" id="PF02019">
    <property type="entry name" value="WIF"/>
    <property type="match status" value="1"/>
</dbReference>
<dbReference type="InterPro" id="IPR011009">
    <property type="entry name" value="Kinase-like_dom_sf"/>
</dbReference>
<sequence>MYYVRDGLVNRHALQYTVPIGENIQDISFTWQSLAGRPLPYRITIVTADPIVLPRPQLNISRLGEMPQEIETFSIEMKCSGVKSAEVDVTISIEVTLNRVSNNISELVFTRRKMCLQNNIFEPNNTFTNDTNEIPFTHTATTTTKAPNAIVTLIVGGALAVIVVFALILVAYCARGVTKRKPPHVTQTPARTASFQRLQANPSSLAPYICPTNISASASPQINISKPEELHRRISEITVERCRVRLSNLLQEGTFGRVYRGTYNDDQEVFVKTVNEQANQNQVSLLLQEGMSLYGACHIGILSVFGVSIEDHAAPFLLYMADNNSKNLKLFLQEPIARSLTTIQIVQMAQQLAAAICHLHAHGVLHKDIAARNCVIDDDLTVKLTDNSLSRDLFPQDYHCLGDRENRPVKWLSLEALTKKQFSEASDAWAFGVLIWELCTLAKSPYNDIDAFEIENYLRDGYRLAQPANCPDELFTIMAYCWAVSILERPTFKQLQFCLQDFYNQLTRFV</sequence>
<dbReference type="InterPro" id="IPR003306">
    <property type="entry name" value="WIF"/>
</dbReference>
<accession>A0A9J6BXV4</accession>
<dbReference type="Gene3D" id="2.60.40.2170">
    <property type="entry name" value="Wnt, WIF domain"/>
    <property type="match status" value="1"/>
</dbReference>
<evidence type="ECO:0000256" key="7">
    <source>
        <dbReference type="ARBA" id="ARBA00022741"/>
    </source>
</evidence>
<feature type="domain" description="WIF" evidence="17">
    <location>
        <begin position="1"/>
        <end position="115"/>
    </location>
</feature>
<dbReference type="GO" id="GO:0005524">
    <property type="term" value="F:ATP binding"/>
    <property type="evidence" value="ECO:0007669"/>
    <property type="project" value="UniProtKB-KW"/>
</dbReference>
<dbReference type="FunFam" id="1.10.510.10:FF:000165">
    <property type="entry name" value="Tyrosine-protein kinase RYK"/>
    <property type="match status" value="1"/>
</dbReference>
<dbReference type="InterPro" id="IPR008266">
    <property type="entry name" value="Tyr_kinase_AS"/>
</dbReference>
<evidence type="ECO:0000256" key="13">
    <source>
        <dbReference type="ARBA" id="ARBA00023170"/>
    </source>
</evidence>
<dbReference type="GO" id="GO:0007169">
    <property type="term" value="P:cell surface receptor protein tyrosine kinase signaling pathway"/>
    <property type="evidence" value="ECO:0007669"/>
    <property type="project" value="TreeGrafter"/>
</dbReference>
<evidence type="ECO:0000259" key="16">
    <source>
        <dbReference type="PROSITE" id="PS50011"/>
    </source>
</evidence>
<dbReference type="GO" id="GO:0010976">
    <property type="term" value="P:positive regulation of neuron projection development"/>
    <property type="evidence" value="ECO:0007669"/>
    <property type="project" value="TreeGrafter"/>
</dbReference>
<dbReference type="GO" id="GO:0004714">
    <property type="term" value="F:transmembrane receptor protein tyrosine kinase activity"/>
    <property type="evidence" value="ECO:0007669"/>
    <property type="project" value="UniProtKB-EC"/>
</dbReference>
<name>A0A9J6BXV4_POLVA</name>
<dbReference type="PRINTS" id="PR00109">
    <property type="entry name" value="TYRKINASE"/>
</dbReference>
<keyword evidence="14" id="KW-0325">Glycoprotein</keyword>
<dbReference type="FunFam" id="3.30.200.20:FF:000502">
    <property type="entry name" value="Tyrosine-protein kinase Drl"/>
    <property type="match status" value="1"/>
</dbReference>
<dbReference type="SUPFAM" id="SSF56112">
    <property type="entry name" value="Protein kinase-like (PK-like)"/>
    <property type="match status" value="1"/>
</dbReference>
<evidence type="ECO:0000256" key="9">
    <source>
        <dbReference type="ARBA" id="ARBA00022840"/>
    </source>
</evidence>
<dbReference type="GO" id="GO:0007409">
    <property type="term" value="P:axonogenesis"/>
    <property type="evidence" value="ECO:0007669"/>
    <property type="project" value="TreeGrafter"/>
</dbReference>
<evidence type="ECO:0000256" key="1">
    <source>
        <dbReference type="ARBA" id="ARBA00004162"/>
    </source>
</evidence>
<dbReference type="PANTHER" id="PTHR24416">
    <property type="entry name" value="TYROSINE-PROTEIN KINASE RECEPTOR"/>
    <property type="match status" value="1"/>
</dbReference>
<keyword evidence="19" id="KW-1185">Reference proteome</keyword>
<dbReference type="InterPro" id="IPR000719">
    <property type="entry name" value="Prot_kinase_dom"/>
</dbReference>
<dbReference type="EMBL" id="JADBJN010000002">
    <property type="protein sequence ID" value="KAG5674793.1"/>
    <property type="molecule type" value="Genomic_DNA"/>
</dbReference>
<dbReference type="Pfam" id="PF07714">
    <property type="entry name" value="PK_Tyr_Ser-Thr"/>
    <property type="match status" value="1"/>
</dbReference>
<dbReference type="SMART" id="SM00469">
    <property type="entry name" value="WIF"/>
    <property type="match status" value="1"/>
</dbReference>
<dbReference type="GO" id="GO:0005886">
    <property type="term" value="C:plasma membrane"/>
    <property type="evidence" value="ECO:0007669"/>
    <property type="project" value="UniProtKB-SubCell"/>
</dbReference>
<dbReference type="OrthoDB" id="535945at2759"/>
<evidence type="ECO:0000256" key="11">
    <source>
        <dbReference type="ARBA" id="ARBA00023136"/>
    </source>
</evidence>
<dbReference type="GO" id="GO:0051897">
    <property type="term" value="P:positive regulation of phosphatidylinositol 3-kinase/protein kinase B signal transduction"/>
    <property type="evidence" value="ECO:0007669"/>
    <property type="project" value="TreeGrafter"/>
</dbReference>
<dbReference type="PANTHER" id="PTHR24416:SF349">
    <property type="entry name" value="TYROSINE-PROTEIN KINASE RYK"/>
    <property type="match status" value="1"/>
</dbReference>
<comment type="caution">
    <text evidence="18">The sequence shown here is derived from an EMBL/GenBank/DDBJ whole genome shotgun (WGS) entry which is preliminary data.</text>
</comment>
<gene>
    <name evidence="18" type="ORF">PVAND_004741</name>
</gene>
<keyword evidence="7" id="KW-0547">Nucleotide-binding</keyword>